<dbReference type="SUPFAM" id="SSF53448">
    <property type="entry name" value="Nucleotide-diphospho-sugar transferases"/>
    <property type="match status" value="1"/>
</dbReference>
<dbReference type="InterPro" id="IPR001173">
    <property type="entry name" value="Glyco_trans_2-like"/>
</dbReference>
<evidence type="ECO:0000256" key="1">
    <source>
        <dbReference type="SAM" id="Phobius"/>
    </source>
</evidence>
<evidence type="ECO:0000313" key="3">
    <source>
        <dbReference type="EMBL" id="KKS98596.1"/>
    </source>
</evidence>
<reference evidence="3 4" key="1">
    <citation type="journal article" date="2015" name="Nature">
        <title>rRNA introns, odd ribosomes, and small enigmatic genomes across a large radiation of phyla.</title>
        <authorList>
            <person name="Brown C.T."/>
            <person name="Hug L.A."/>
            <person name="Thomas B.C."/>
            <person name="Sharon I."/>
            <person name="Castelle C.J."/>
            <person name="Singh A."/>
            <person name="Wilkins M.J."/>
            <person name="Williams K.H."/>
            <person name="Banfield J.F."/>
        </authorList>
    </citation>
    <scope>NUCLEOTIDE SEQUENCE [LARGE SCALE GENOMIC DNA]</scope>
</reference>
<evidence type="ECO:0000313" key="4">
    <source>
        <dbReference type="Proteomes" id="UP000034894"/>
    </source>
</evidence>
<dbReference type="GO" id="GO:0016740">
    <property type="term" value="F:transferase activity"/>
    <property type="evidence" value="ECO:0007669"/>
    <property type="project" value="UniProtKB-KW"/>
</dbReference>
<accession>A0A0G1FUE8</accession>
<dbReference type="AlphaFoldDB" id="A0A0G1FUE8"/>
<organism evidence="3 4">
    <name type="scientific">Candidatus Gottesmanbacteria bacterium GW2011_GWA2_43_14</name>
    <dbReference type="NCBI Taxonomy" id="1618443"/>
    <lineage>
        <taxon>Bacteria</taxon>
        <taxon>Candidatus Gottesmaniibacteriota</taxon>
    </lineage>
</organism>
<dbReference type="Gene3D" id="3.90.550.10">
    <property type="entry name" value="Spore Coat Polysaccharide Biosynthesis Protein SpsA, Chain A"/>
    <property type="match status" value="1"/>
</dbReference>
<feature type="transmembrane region" description="Helical" evidence="1">
    <location>
        <begin position="262"/>
        <end position="284"/>
    </location>
</feature>
<feature type="domain" description="Glycosyltransferase 2-like" evidence="2">
    <location>
        <begin position="5"/>
        <end position="128"/>
    </location>
</feature>
<dbReference type="STRING" id="1618443.UV73_C0001G0117"/>
<gene>
    <name evidence="3" type="ORF">UV73_C0001G0117</name>
</gene>
<dbReference type="CDD" id="cd04186">
    <property type="entry name" value="GT_2_like_c"/>
    <property type="match status" value="1"/>
</dbReference>
<comment type="caution">
    <text evidence="3">The sequence shown here is derived from an EMBL/GenBank/DDBJ whole genome shotgun (WGS) entry which is preliminary data.</text>
</comment>
<keyword evidence="1" id="KW-0472">Membrane</keyword>
<keyword evidence="3" id="KW-0808">Transferase</keyword>
<dbReference type="Proteomes" id="UP000034894">
    <property type="component" value="Unassembled WGS sequence"/>
</dbReference>
<name>A0A0G1FUE8_9BACT</name>
<dbReference type="InterPro" id="IPR029044">
    <property type="entry name" value="Nucleotide-diphossugar_trans"/>
</dbReference>
<keyword evidence="1" id="KW-1133">Transmembrane helix</keyword>
<keyword evidence="1" id="KW-0812">Transmembrane</keyword>
<dbReference type="PANTHER" id="PTHR43179:SF7">
    <property type="entry name" value="RHAMNOSYLTRANSFERASE WBBL"/>
    <property type="match status" value="1"/>
</dbReference>
<dbReference type="Pfam" id="PF00535">
    <property type="entry name" value="Glycos_transf_2"/>
    <property type="match status" value="1"/>
</dbReference>
<protein>
    <submittedName>
        <fullName evidence="3">Family 2 glycosyl transferase</fullName>
    </submittedName>
</protein>
<sequence>MIILSAVIVSFNTSHLLRESLASLKKALEAEMTETGFEIIVVDNASTDGSRDMIRRQFPEAILLENKNNLGFAKGNNLGIKKARGRYILLLNSDTVVKAGFLGHLLKELEAAAKTGAAGPRLLNRDGSLQPSAGFYPSPLKIFYWMFFIDDFPFIWQFLKPYHVTDAGFYRQRQEAGWLTAACLLVKKEALKTAGTFDESIFMYGEEVDLCRRIIKKGYRIVYQPESEVCHYKGASAAGSLSGIVEEFKSLLYLYKRSAPKFLPVVRVILRSGALLRLIVFGIIMRQKAKYKLYAQAYRLVG</sequence>
<evidence type="ECO:0000259" key="2">
    <source>
        <dbReference type="Pfam" id="PF00535"/>
    </source>
</evidence>
<proteinExistence type="predicted"/>
<dbReference type="PANTHER" id="PTHR43179">
    <property type="entry name" value="RHAMNOSYLTRANSFERASE WBBL"/>
    <property type="match status" value="1"/>
</dbReference>
<dbReference type="EMBL" id="LCFP01000001">
    <property type="protein sequence ID" value="KKS98596.1"/>
    <property type="molecule type" value="Genomic_DNA"/>
</dbReference>